<dbReference type="PROSITE" id="PS00486">
    <property type="entry name" value="DNA_MISMATCH_REPAIR_2"/>
    <property type="match status" value="1"/>
</dbReference>
<dbReference type="CDD" id="cd03284">
    <property type="entry name" value="ABC_MutS1"/>
    <property type="match status" value="1"/>
</dbReference>
<dbReference type="InterPro" id="IPR045076">
    <property type="entry name" value="MutS"/>
</dbReference>
<dbReference type="PANTHER" id="PTHR11361">
    <property type="entry name" value="DNA MISMATCH REPAIR PROTEIN MUTS FAMILY MEMBER"/>
    <property type="match status" value="1"/>
</dbReference>
<dbReference type="Pfam" id="PF05188">
    <property type="entry name" value="MutS_II"/>
    <property type="match status" value="1"/>
</dbReference>
<dbReference type="Gene3D" id="3.30.420.110">
    <property type="entry name" value="MutS, connector domain"/>
    <property type="match status" value="1"/>
</dbReference>
<comment type="function">
    <text evidence="8 9">This protein is involved in the repair of mismatches in DNA. It is possible that it carries out the mismatch recognition step. This protein has a weak ATPase activity.</text>
</comment>
<dbReference type="InterPro" id="IPR007696">
    <property type="entry name" value="DNA_mismatch_repair_MutS_core"/>
</dbReference>
<evidence type="ECO:0000256" key="7">
    <source>
        <dbReference type="ARBA" id="ARBA00023204"/>
    </source>
</evidence>
<dbReference type="PANTHER" id="PTHR11361:SF34">
    <property type="entry name" value="DNA MISMATCH REPAIR PROTEIN MSH1, MITOCHONDRIAL"/>
    <property type="match status" value="1"/>
</dbReference>
<dbReference type="HAMAP" id="MF_00096">
    <property type="entry name" value="MutS"/>
    <property type="match status" value="1"/>
</dbReference>
<keyword evidence="7 9" id="KW-0234">DNA repair</keyword>
<dbReference type="GO" id="GO:0005524">
    <property type="term" value="F:ATP binding"/>
    <property type="evidence" value="ECO:0007669"/>
    <property type="project" value="UniProtKB-UniRule"/>
</dbReference>
<reference evidence="12" key="1">
    <citation type="journal article" date="2020" name="Microbiol. Resour. Announc.">
        <title>Complete Genome Sequence of Novel Psychrotolerant Legionella Strain TUM19329, Isolated from Antarctic Lake Sediment.</title>
        <authorList>
            <person name="Shimada S."/>
            <person name="Nakai R."/>
            <person name="Aoki K."/>
            <person name="Shimoeda N."/>
            <person name="Ohno G."/>
            <person name="Miyazaki Y."/>
            <person name="Kudoh S."/>
            <person name="Imura S."/>
            <person name="Watanabe K."/>
            <person name="Ishii Y."/>
            <person name="Tateda K."/>
        </authorList>
    </citation>
    <scope>NUCLEOTIDE SEQUENCE [LARGE SCALE GENOMIC DNA]</scope>
    <source>
        <strain evidence="12">TUM19329</strain>
    </source>
</reference>
<keyword evidence="13" id="KW-1185">Reference proteome</keyword>
<dbReference type="SUPFAM" id="SSF55271">
    <property type="entry name" value="DNA repair protein MutS, domain I"/>
    <property type="match status" value="1"/>
</dbReference>
<dbReference type="Pfam" id="PF00488">
    <property type="entry name" value="MutS_V"/>
    <property type="match status" value="1"/>
</dbReference>
<dbReference type="Gene3D" id="6.10.140.430">
    <property type="match status" value="1"/>
</dbReference>
<dbReference type="InterPro" id="IPR007860">
    <property type="entry name" value="DNA_mmatch_repair_MutS_con_dom"/>
</dbReference>
<dbReference type="InterPro" id="IPR036678">
    <property type="entry name" value="MutS_con_dom_sf"/>
</dbReference>
<protein>
    <recommendedName>
        <fullName evidence="2 9">DNA mismatch repair protein MutS</fullName>
    </recommendedName>
</protein>
<dbReference type="NCBIfam" id="NF003810">
    <property type="entry name" value="PRK05399.1"/>
    <property type="match status" value="1"/>
</dbReference>
<dbReference type="SMART" id="SM00534">
    <property type="entry name" value="MUTSac"/>
    <property type="match status" value="1"/>
</dbReference>
<dbReference type="Gene3D" id="1.10.1420.10">
    <property type="match status" value="2"/>
</dbReference>
<evidence type="ECO:0000256" key="2">
    <source>
        <dbReference type="ARBA" id="ARBA00021982"/>
    </source>
</evidence>
<dbReference type="InterPro" id="IPR000432">
    <property type="entry name" value="DNA_mismatch_repair_MutS_C"/>
</dbReference>
<keyword evidence="3 9" id="KW-0547">Nucleotide-binding</keyword>
<accession>A0A6F8T7F3</accession>
<dbReference type="InterPro" id="IPR005748">
    <property type="entry name" value="DNA_mismatch_repair_MutS"/>
</dbReference>
<name>A0A6F8T7F3_9GAMM</name>
<dbReference type="PIRSF" id="PIRSF037677">
    <property type="entry name" value="DNA_mis_repair_Msh6"/>
    <property type="match status" value="1"/>
</dbReference>
<evidence type="ECO:0000256" key="8">
    <source>
        <dbReference type="ARBA" id="ARBA00024647"/>
    </source>
</evidence>
<dbReference type="RefSeq" id="WP_173237540.1">
    <property type="nucleotide sequence ID" value="NZ_AP022839.1"/>
</dbReference>
<dbReference type="FunFam" id="1.10.1420.10:FF:000002">
    <property type="entry name" value="DNA mismatch repair protein MutS"/>
    <property type="match status" value="1"/>
</dbReference>
<evidence type="ECO:0000256" key="3">
    <source>
        <dbReference type="ARBA" id="ARBA00022741"/>
    </source>
</evidence>
<dbReference type="Proteomes" id="UP000502894">
    <property type="component" value="Chromosome"/>
</dbReference>
<evidence type="ECO:0000313" key="12">
    <source>
        <dbReference type="EMBL" id="BCA96143.1"/>
    </source>
</evidence>
<evidence type="ECO:0000256" key="10">
    <source>
        <dbReference type="RuleBase" id="RU003756"/>
    </source>
</evidence>
<organism evidence="12 13">
    <name type="scientific">Legionella antarctica</name>
    <dbReference type="NCBI Taxonomy" id="2708020"/>
    <lineage>
        <taxon>Bacteria</taxon>
        <taxon>Pseudomonadati</taxon>
        <taxon>Pseudomonadota</taxon>
        <taxon>Gammaproteobacteria</taxon>
        <taxon>Legionellales</taxon>
        <taxon>Legionellaceae</taxon>
        <taxon>Legionella</taxon>
    </lineage>
</organism>
<evidence type="ECO:0000313" key="13">
    <source>
        <dbReference type="Proteomes" id="UP000502894"/>
    </source>
</evidence>
<dbReference type="InterPro" id="IPR017261">
    <property type="entry name" value="DNA_mismatch_repair_MutS/MSH"/>
</dbReference>
<dbReference type="GO" id="GO:0030983">
    <property type="term" value="F:mismatched DNA binding"/>
    <property type="evidence" value="ECO:0007669"/>
    <property type="project" value="InterPro"/>
</dbReference>
<keyword evidence="5 9" id="KW-0067">ATP-binding</keyword>
<dbReference type="InterPro" id="IPR027417">
    <property type="entry name" value="P-loop_NTPase"/>
</dbReference>
<dbReference type="FunFam" id="3.40.50.300:FF:000870">
    <property type="entry name" value="MutS protein homolog 4"/>
    <property type="match status" value="1"/>
</dbReference>
<dbReference type="Pfam" id="PF05192">
    <property type="entry name" value="MutS_III"/>
    <property type="match status" value="1"/>
</dbReference>
<dbReference type="Pfam" id="PF05190">
    <property type="entry name" value="MutS_IV"/>
    <property type="match status" value="1"/>
</dbReference>
<dbReference type="SUPFAM" id="SSF52540">
    <property type="entry name" value="P-loop containing nucleoside triphosphate hydrolases"/>
    <property type="match status" value="1"/>
</dbReference>
<evidence type="ECO:0000256" key="6">
    <source>
        <dbReference type="ARBA" id="ARBA00023125"/>
    </source>
</evidence>
<dbReference type="SUPFAM" id="SSF48334">
    <property type="entry name" value="DNA repair protein MutS, domain III"/>
    <property type="match status" value="1"/>
</dbReference>
<dbReference type="GO" id="GO:0140664">
    <property type="term" value="F:ATP-dependent DNA damage sensor activity"/>
    <property type="evidence" value="ECO:0007669"/>
    <property type="project" value="InterPro"/>
</dbReference>
<sequence>MSTSHTPMMQQYLRIKSEYPDMLLFYRMGDFYELFFDDAKRASKLLDLNLTHRGQSANKPIPMAGLPYHAVENYLARLIKKGESVAICEQTGDPATSKGPVEREVTRIITPGTVTDEALLDAKKDNLLLAIHQKKQKTGLAWVDLSSGRFHLLELSESNQLHAELTRLQPAELLIEESSPLSEYCSNFPVKYRPGWEFNADSAHKLLCNQFAVTDLSAFGEPDHPTALIAAGALLAYLQTTQKQALPHLTSITLENSQDYLQLDASTQKHLELFENINGRSDHCLLSILDNTACTMGSRLLKRWLGRPLKQHHLIQARQHAIKEIIQFQQDTKLHQLLKQCCDVERILSRIALKSARPRDLIALRSTISLVPDINFVIQNNQTILTDQLKEHIRPFPLLQELLDSAIVDNPPMLIRDGGVIAPAFDEELDELRKLSTNANETLVQLELEEKQRTGLSTLKLGFNSVQGFYIELSKTQAEKAPVNYQRKQTLKNVERYITPELKVFEEKVLSAQVKALAREKWLYDNLLIEIQNYITELSRLAQALAELDVLATLAERARTFNWNCPILLPEAGITIQSGRHPVIEQLLQEQFIANDLSLNPNQNILLITGPNMGGKSTYMRQTALIVLMAHIGSFVPAQSVTLGPIDRIFTRIGASDDLASGRSTFMVEMTETAHILRQATSESLVLIDEIGRGTSTYDGMALAYASCTYLATAIKAYTLFSTHYFELTNLPDQWACIRNVHLQACIKTGRIIFLYRVEAGPANRSYGLEVAELAGIPAEVLKVAHAHLNHLKDTEQPTKKHPINNPSTKVPSASLILAELANIEPDKLTAKQALDLIYQLKKMEAADAI</sequence>
<keyword evidence="4 9" id="KW-0227">DNA damage</keyword>
<proteinExistence type="inferred from homology"/>
<evidence type="ECO:0000256" key="5">
    <source>
        <dbReference type="ARBA" id="ARBA00022840"/>
    </source>
</evidence>
<dbReference type="GO" id="GO:0006298">
    <property type="term" value="P:mismatch repair"/>
    <property type="evidence" value="ECO:0007669"/>
    <property type="project" value="UniProtKB-UniRule"/>
</dbReference>
<keyword evidence="6 9" id="KW-0238">DNA-binding</keyword>
<evidence type="ECO:0000256" key="9">
    <source>
        <dbReference type="HAMAP-Rule" id="MF_00096"/>
    </source>
</evidence>
<dbReference type="SUPFAM" id="SSF53150">
    <property type="entry name" value="DNA repair protein MutS, domain II"/>
    <property type="match status" value="1"/>
</dbReference>
<evidence type="ECO:0000259" key="11">
    <source>
        <dbReference type="PROSITE" id="PS00486"/>
    </source>
</evidence>
<dbReference type="NCBIfam" id="TIGR01070">
    <property type="entry name" value="mutS1"/>
    <property type="match status" value="1"/>
</dbReference>
<feature type="domain" description="DNA mismatch repair proteins mutS family" evidence="11">
    <location>
        <begin position="684"/>
        <end position="700"/>
    </location>
</feature>
<comment type="similarity">
    <text evidence="1 9 10">Belongs to the DNA mismatch repair MutS family.</text>
</comment>
<dbReference type="FunFam" id="3.40.1170.10:FF:000001">
    <property type="entry name" value="DNA mismatch repair protein MutS"/>
    <property type="match status" value="1"/>
</dbReference>
<dbReference type="EMBL" id="AP022839">
    <property type="protein sequence ID" value="BCA96143.1"/>
    <property type="molecule type" value="Genomic_DNA"/>
</dbReference>
<dbReference type="Gene3D" id="3.40.50.300">
    <property type="entry name" value="P-loop containing nucleotide triphosphate hydrolases"/>
    <property type="match status" value="1"/>
</dbReference>
<dbReference type="Pfam" id="PF01624">
    <property type="entry name" value="MutS_I"/>
    <property type="match status" value="1"/>
</dbReference>
<dbReference type="AlphaFoldDB" id="A0A6F8T7F3"/>
<dbReference type="InterPro" id="IPR007861">
    <property type="entry name" value="DNA_mismatch_repair_MutS_clamp"/>
</dbReference>
<feature type="binding site" evidence="9">
    <location>
        <begin position="610"/>
        <end position="617"/>
    </location>
    <ligand>
        <name>ATP</name>
        <dbReference type="ChEBI" id="CHEBI:30616"/>
    </ligand>
</feature>
<dbReference type="InterPro" id="IPR016151">
    <property type="entry name" value="DNA_mismatch_repair_MutS_N"/>
</dbReference>
<dbReference type="SMART" id="SM00533">
    <property type="entry name" value="MUTSd"/>
    <property type="match status" value="1"/>
</dbReference>
<dbReference type="GO" id="GO:0005829">
    <property type="term" value="C:cytosol"/>
    <property type="evidence" value="ECO:0007669"/>
    <property type="project" value="TreeGrafter"/>
</dbReference>
<gene>
    <name evidence="9 12" type="primary">mutS</name>
    <name evidence="12" type="ORF">TUM19329_25040</name>
</gene>
<dbReference type="KEGG" id="lant:TUM19329_25040"/>
<dbReference type="InterPro" id="IPR007695">
    <property type="entry name" value="DNA_mismatch_repair_MutS-lik_N"/>
</dbReference>
<dbReference type="GO" id="GO:0003684">
    <property type="term" value="F:damaged DNA binding"/>
    <property type="evidence" value="ECO:0007669"/>
    <property type="project" value="UniProtKB-UniRule"/>
</dbReference>
<evidence type="ECO:0000256" key="4">
    <source>
        <dbReference type="ARBA" id="ARBA00022763"/>
    </source>
</evidence>
<dbReference type="Gene3D" id="3.40.1170.10">
    <property type="entry name" value="DNA repair protein MutS, domain I"/>
    <property type="match status" value="1"/>
</dbReference>
<evidence type="ECO:0000256" key="1">
    <source>
        <dbReference type="ARBA" id="ARBA00006271"/>
    </source>
</evidence>
<dbReference type="InterPro" id="IPR036187">
    <property type="entry name" value="DNA_mismatch_repair_MutS_sf"/>
</dbReference>